<feature type="region of interest" description="Disordered" evidence="18">
    <location>
        <begin position="126"/>
        <end position="193"/>
    </location>
</feature>
<evidence type="ECO:0000256" key="9">
    <source>
        <dbReference type="ARBA" id="ARBA00022723"/>
    </source>
</evidence>
<dbReference type="Pfam" id="PF00307">
    <property type="entry name" value="CH"/>
    <property type="match status" value="2"/>
</dbReference>
<dbReference type="PANTHER" id="PTHR23169">
    <property type="entry name" value="ENVOPLAKIN"/>
    <property type="match status" value="1"/>
</dbReference>
<dbReference type="Pfam" id="PF21020">
    <property type="entry name" value="Spectrin_4"/>
    <property type="match status" value="1"/>
</dbReference>
<evidence type="ECO:0000256" key="12">
    <source>
        <dbReference type="ARBA" id="ARBA00023136"/>
    </source>
</evidence>
<dbReference type="SMART" id="SM00033">
    <property type="entry name" value="CH"/>
    <property type="match status" value="2"/>
</dbReference>
<dbReference type="InterPro" id="IPR011992">
    <property type="entry name" value="EF-hand-dom_pair"/>
</dbReference>
<keyword evidence="5" id="KW-1003">Cell membrane</keyword>
<dbReference type="InterPro" id="IPR018159">
    <property type="entry name" value="Spectrin/alpha-actinin"/>
</dbReference>
<evidence type="ECO:0000259" key="19">
    <source>
        <dbReference type="PROSITE" id="PS50002"/>
    </source>
</evidence>
<dbReference type="InterPro" id="IPR049538">
    <property type="entry name" value="PCN-like_spectrin-like_rpt"/>
</dbReference>
<dbReference type="Gene3D" id="1.20.58.60">
    <property type="match status" value="28"/>
</dbReference>
<dbReference type="Gene3D" id="2.30.30.40">
    <property type="entry name" value="SH3 Domains"/>
    <property type="match status" value="1"/>
</dbReference>
<feature type="coiled-coil region" evidence="17">
    <location>
        <begin position="2336"/>
        <end position="2408"/>
    </location>
</feature>
<dbReference type="GO" id="GO:0045104">
    <property type="term" value="P:intermediate filament cytoskeleton organization"/>
    <property type="evidence" value="ECO:0007669"/>
    <property type="project" value="InterPro"/>
</dbReference>
<dbReference type="InterPro" id="IPR018247">
    <property type="entry name" value="EF_Hand_1_Ca_BS"/>
</dbReference>
<feature type="domain" description="EF-hand" evidence="21">
    <location>
        <begin position="5273"/>
        <end position="5308"/>
    </location>
</feature>
<feature type="compositionally biased region" description="Low complexity" evidence="18">
    <location>
        <begin position="5554"/>
        <end position="5567"/>
    </location>
</feature>
<keyword evidence="24" id="KW-1185">Reference proteome</keyword>
<feature type="coiled-coil region" evidence="17">
    <location>
        <begin position="2849"/>
        <end position="2883"/>
    </location>
</feature>
<feature type="compositionally biased region" description="Low complexity" evidence="18">
    <location>
        <begin position="5501"/>
        <end position="5510"/>
    </location>
</feature>
<dbReference type="PROSITE" id="PS50021">
    <property type="entry name" value="CH"/>
    <property type="match status" value="2"/>
</dbReference>
<dbReference type="InterPro" id="IPR002048">
    <property type="entry name" value="EF_hand_dom"/>
</dbReference>
<dbReference type="CDD" id="cd00051">
    <property type="entry name" value="EFh"/>
    <property type="match status" value="1"/>
</dbReference>
<dbReference type="EMBL" id="CAWUFR010000007">
    <property type="protein sequence ID" value="CAK6951619.1"/>
    <property type="molecule type" value="Genomic_DNA"/>
</dbReference>
<evidence type="ECO:0000256" key="1">
    <source>
        <dbReference type="ARBA" id="ARBA00004236"/>
    </source>
</evidence>
<dbReference type="GO" id="GO:0005925">
    <property type="term" value="C:focal adhesion"/>
    <property type="evidence" value="ECO:0007669"/>
    <property type="project" value="TreeGrafter"/>
</dbReference>
<dbReference type="PROSITE" id="PS50002">
    <property type="entry name" value="SH3"/>
    <property type="match status" value="1"/>
</dbReference>
<dbReference type="FunFam" id="1.20.58.60:FF:000093">
    <property type="entry name" value="dystonin isoform X1"/>
    <property type="match status" value="1"/>
</dbReference>
<dbReference type="GO" id="GO:0005882">
    <property type="term" value="C:intermediate filament"/>
    <property type="evidence" value="ECO:0007669"/>
    <property type="project" value="TreeGrafter"/>
</dbReference>
<feature type="domain" description="GAR" evidence="22">
    <location>
        <begin position="5349"/>
        <end position="5427"/>
    </location>
</feature>
<feature type="coiled-coil region" evidence="17">
    <location>
        <begin position="951"/>
        <end position="978"/>
    </location>
</feature>
<dbReference type="InterPro" id="IPR003108">
    <property type="entry name" value="GAR_dom"/>
</dbReference>
<feature type="compositionally biased region" description="Polar residues" evidence="18">
    <location>
        <begin position="5640"/>
        <end position="5666"/>
    </location>
</feature>
<proteinExistence type="predicted"/>
<evidence type="ECO:0000256" key="5">
    <source>
        <dbReference type="ARBA" id="ARBA00022475"/>
    </source>
</evidence>
<dbReference type="Pfam" id="PF00435">
    <property type="entry name" value="Spectrin"/>
    <property type="match status" value="22"/>
</dbReference>
<feature type="domain" description="EF-hand" evidence="21">
    <location>
        <begin position="5309"/>
        <end position="5344"/>
    </location>
</feature>
<keyword evidence="12" id="KW-0472">Membrane</keyword>
<keyword evidence="13" id="KW-0009">Actin-binding</keyword>
<keyword evidence="7" id="KW-0597">Phosphoprotein</keyword>
<keyword evidence="11" id="KW-0106">Calcium</keyword>
<dbReference type="Gene3D" id="3.30.920.20">
    <property type="entry name" value="Gas2-like domain"/>
    <property type="match status" value="1"/>
</dbReference>
<dbReference type="InterPro" id="IPR041573">
    <property type="entry name" value="Desmoplakin_Spectrin-like"/>
</dbReference>
<feature type="coiled-coil region" evidence="17">
    <location>
        <begin position="1659"/>
        <end position="1705"/>
    </location>
</feature>
<keyword evidence="4 16" id="KW-0728">SH3 domain</keyword>
<dbReference type="Gene3D" id="1.10.238.10">
    <property type="entry name" value="EF-hand"/>
    <property type="match status" value="1"/>
</dbReference>
<dbReference type="SUPFAM" id="SSF47576">
    <property type="entry name" value="Calponin-homology domain, CH-domain"/>
    <property type="match status" value="1"/>
</dbReference>
<dbReference type="GO" id="GO:0008017">
    <property type="term" value="F:microtubule binding"/>
    <property type="evidence" value="ECO:0007669"/>
    <property type="project" value="InterPro"/>
</dbReference>
<evidence type="ECO:0000256" key="8">
    <source>
        <dbReference type="ARBA" id="ARBA00022701"/>
    </source>
</evidence>
<evidence type="ECO:0000256" key="11">
    <source>
        <dbReference type="ARBA" id="ARBA00022837"/>
    </source>
</evidence>
<dbReference type="SUPFAM" id="SSF143575">
    <property type="entry name" value="GAS2 domain-like"/>
    <property type="match status" value="1"/>
</dbReference>
<feature type="domain" description="Calponin-homology (CH)" evidence="20">
    <location>
        <begin position="360"/>
        <end position="464"/>
    </location>
</feature>
<evidence type="ECO:0000256" key="2">
    <source>
        <dbReference type="ARBA" id="ARBA00004245"/>
    </source>
</evidence>
<dbReference type="InterPro" id="IPR036534">
    <property type="entry name" value="GAR_dom_sf"/>
</dbReference>
<evidence type="ECO:0000259" key="21">
    <source>
        <dbReference type="PROSITE" id="PS50222"/>
    </source>
</evidence>
<dbReference type="InterPro" id="IPR002017">
    <property type="entry name" value="Spectrin_repeat"/>
</dbReference>
<comment type="subcellular location">
    <subcellularLocation>
        <location evidence="1">Cell membrane</location>
    </subcellularLocation>
    <subcellularLocation>
        <location evidence="3">Cell projection</location>
    </subcellularLocation>
    <subcellularLocation>
        <location evidence="2">Cytoplasm</location>
        <location evidence="2">Cytoskeleton</location>
    </subcellularLocation>
</comment>
<comment type="caution">
    <text evidence="23">The sequence shown here is derived from an EMBL/GenBank/DDBJ whole genome shotgun (WGS) entry which is preliminary data.</text>
</comment>
<dbReference type="GO" id="GO:0003779">
    <property type="term" value="F:actin binding"/>
    <property type="evidence" value="ECO:0007669"/>
    <property type="project" value="UniProtKB-KW"/>
</dbReference>
<dbReference type="GO" id="GO:0005886">
    <property type="term" value="C:plasma membrane"/>
    <property type="evidence" value="ECO:0007669"/>
    <property type="project" value="UniProtKB-SubCell"/>
</dbReference>
<dbReference type="PROSITE" id="PS50222">
    <property type="entry name" value="EF_HAND_2"/>
    <property type="match status" value="2"/>
</dbReference>
<dbReference type="PROSITE" id="PS00018">
    <property type="entry name" value="EF_HAND_1"/>
    <property type="match status" value="2"/>
</dbReference>
<feature type="region of interest" description="Disordered" evidence="18">
    <location>
        <begin position="1901"/>
        <end position="1920"/>
    </location>
</feature>
<dbReference type="FunFam" id="3.30.920.20:FF:000002">
    <property type="entry name" value="dystonin isoform X1"/>
    <property type="match status" value="1"/>
</dbReference>
<dbReference type="PROSITE" id="PS51460">
    <property type="entry name" value="GAR"/>
    <property type="match status" value="1"/>
</dbReference>
<feature type="domain" description="Calponin-homology (CH)" evidence="20">
    <location>
        <begin position="211"/>
        <end position="347"/>
    </location>
</feature>
<evidence type="ECO:0000256" key="14">
    <source>
        <dbReference type="ARBA" id="ARBA00023212"/>
    </source>
</evidence>
<dbReference type="InterPro" id="IPR001589">
    <property type="entry name" value="Actinin_actin-bd_CS"/>
</dbReference>
<dbReference type="SMART" id="SM00150">
    <property type="entry name" value="SPEC"/>
    <property type="match status" value="34"/>
</dbReference>
<dbReference type="InterPro" id="IPR001715">
    <property type="entry name" value="CH_dom"/>
</dbReference>
<dbReference type="PROSITE" id="PS00019">
    <property type="entry name" value="ACTININ_1"/>
    <property type="match status" value="1"/>
</dbReference>
<feature type="coiled-coil region" evidence="17">
    <location>
        <begin position="1966"/>
        <end position="2021"/>
    </location>
</feature>
<accession>A0AAV1MZ03</accession>
<dbReference type="Pfam" id="PF17902">
    <property type="entry name" value="SH3_10"/>
    <property type="match status" value="1"/>
</dbReference>
<dbReference type="CDD" id="cd00176">
    <property type="entry name" value="SPEC"/>
    <property type="match status" value="19"/>
</dbReference>
<keyword evidence="6" id="KW-0963">Cytoplasm</keyword>
<organism evidence="23 24">
    <name type="scientific">Scomber scombrus</name>
    <name type="common">Atlantic mackerel</name>
    <name type="synonym">Scomber vernalis</name>
    <dbReference type="NCBI Taxonomy" id="13677"/>
    <lineage>
        <taxon>Eukaryota</taxon>
        <taxon>Metazoa</taxon>
        <taxon>Chordata</taxon>
        <taxon>Craniata</taxon>
        <taxon>Vertebrata</taxon>
        <taxon>Euteleostomi</taxon>
        <taxon>Actinopterygii</taxon>
        <taxon>Neopterygii</taxon>
        <taxon>Teleostei</taxon>
        <taxon>Neoteleostei</taxon>
        <taxon>Acanthomorphata</taxon>
        <taxon>Pelagiaria</taxon>
        <taxon>Scombriformes</taxon>
        <taxon>Scombridae</taxon>
        <taxon>Scomber</taxon>
    </lineage>
</organism>
<keyword evidence="14" id="KW-0206">Cytoskeleton</keyword>
<dbReference type="FunFam" id="2.30.30.40:FF:000011">
    <property type="entry name" value="Microtubule-actin cross-linking factor 1"/>
    <property type="match status" value="1"/>
</dbReference>
<dbReference type="InterPro" id="IPR043197">
    <property type="entry name" value="Plakin"/>
</dbReference>
<dbReference type="SUPFAM" id="SSF46966">
    <property type="entry name" value="Spectrin repeat"/>
    <property type="match status" value="29"/>
</dbReference>
<feature type="compositionally biased region" description="Basic and acidic residues" evidence="18">
    <location>
        <begin position="1909"/>
        <end position="1920"/>
    </location>
</feature>
<feature type="coiled-coil region" evidence="17">
    <location>
        <begin position="3134"/>
        <end position="3168"/>
    </location>
</feature>
<dbReference type="PROSITE" id="PS00020">
    <property type="entry name" value="ACTININ_2"/>
    <property type="match status" value="1"/>
</dbReference>
<name>A0AAV1MZ03_SCOSC</name>
<evidence type="ECO:0000256" key="3">
    <source>
        <dbReference type="ARBA" id="ARBA00004316"/>
    </source>
</evidence>
<feature type="coiled-coil region" evidence="17">
    <location>
        <begin position="3037"/>
        <end position="3094"/>
    </location>
</feature>
<keyword evidence="15" id="KW-0966">Cell projection</keyword>
<dbReference type="Pfam" id="PF21097">
    <property type="entry name" value="SR_plectin_7"/>
    <property type="match status" value="1"/>
</dbReference>
<dbReference type="GO" id="GO:0005874">
    <property type="term" value="C:microtubule"/>
    <property type="evidence" value="ECO:0007669"/>
    <property type="project" value="UniProtKB-KW"/>
</dbReference>
<gene>
    <name evidence="23" type="ORF">FSCOSCO3_A013400</name>
</gene>
<dbReference type="Pfam" id="PF02187">
    <property type="entry name" value="GAS2"/>
    <property type="match status" value="1"/>
</dbReference>
<dbReference type="PANTHER" id="PTHR23169:SF24">
    <property type="entry name" value="DYSTONIN"/>
    <property type="match status" value="1"/>
</dbReference>
<dbReference type="GO" id="GO:0030056">
    <property type="term" value="C:hemidesmosome"/>
    <property type="evidence" value="ECO:0007669"/>
    <property type="project" value="TreeGrafter"/>
</dbReference>
<dbReference type="FunFam" id="1.20.58.60:FF:000012">
    <property type="entry name" value="Microtubule-actin cross-linking factor 1"/>
    <property type="match status" value="1"/>
</dbReference>
<dbReference type="FunFam" id="1.20.58.60:FF:000025">
    <property type="entry name" value="microtubule-actin cross-linking factor 1"/>
    <property type="match status" value="1"/>
</dbReference>
<dbReference type="InterPro" id="IPR001452">
    <property type="entry name" value="SH3_domain"/>
</dbReference>
<evidence type="ECO:0000256" key="15">
    <source>
        <dbReference type="ARBA" id="ARBA00023273"/>
    </source>
</evidence>
<feature type="coiled-coil region" evidence="17">
    <location>
        <begin position="5031"/>
        <end position="5058"/>
    </location>
</feature>
<evidence type="ECO:0000313" key="23">
    <source>
        <dbReference type="EMBL" id="CAK6951619.1"/>
    </source>
</evidence>
<feature type="coiled-coil region" evidence="17">
    <location>
        <begin position="4270"/>
        <end position="4341"/>
    </location>
</feature>
<evidence type="ECO:0000256" key="4">
    <source>
        <dbReference type="ARBA" id="ARBA00022443"/>
    </source>
</evidence>
<keyword evidence="10" id="KW-0677">Repeat</keyword>
<keyword evidence="9" id="KW-0479">Metal-binding</keyword>
<dbReference type="FunFam" id="1.10.238.10:FF:000013">
    <property type="entry name" value="Microtubule-actin cross-linking factor 1"/>
    <property type="match status" value="1"/>
</dbReference>
<evidence type="ECO:0000313" key="24">
    <source>
        <dbReference type="Proteomes" id="UP001314229"/>
    </source>
</evidence>
<dbReference type="Pfam" id="PF13499">
    <property type="entry name" value="EF-hand_7"/>
    <property type="match status" value="1"/>
</dbReference>
<dbReference type="GO" id="GO:0042060">
    <property type="term" value="P:wound healing"/>
    <property type="evidence" value="ECO:0007669"/>
    <property type="project" value="TreeGrafter"/>
</dbReference>
<feature type="coiled-coil region" evidence="17">
    <location>
        <begin position="1795"/>
        <end position="1850"/>
    </location>
</feature>
<dbReference type="FunFam" id="1.20.58.60:FF:000031">
    <property type="entry name" value="Microtubule-actin cross-linking factor 1"/>
    <property type="match status" value="1"/>
</dbReference>
<dbReference type="GO" id="GO:0042995">
    <property type="term" value="C:cell projection"/>
    <property type="evidence" value="ECO:0007669"/>
    <property type="project" value="UniProtKB-SubCell"/>
</dbReference>
<feature type="region of interest" description="Disordered" evidence="18">
    <location>
        <begin position="5490"/>
        <end position="5576"/>
    </location>
</feature>
<dbReference type="FunFam" id="1.20.58.60:FF:000001">
    <property type="entry name" value="Microtubule-actin cross-linking factor 1"/>
    <property type="match status" value="3"/>
</dbReference>
<keyword evidence="17" id="KW-0175">Coiled coil</keyword>
<dbReference type="FunFam" id="1.20.58.60:FF:000009">
    <property type="entry name" value="dystonin isoform X1"/>
    <property type="match status" value="1"/>
</dbReference>
<dbReference type="GO" id="GO:0005737">
    <property type="term" value="C:cytoplasm"/>
    <property type="evidence" value="ECO:0007669"/>
    <property type="project" value="TreeGrafter"/>
</dbReference>
<evidence type="ECO:0000256" key="13">
    <source>
        <dbReference type="ARBA" id="ARBA00023203"/>
    </source>
</evidence>
<dbReference type="FunFam" id="1.20.58.60:FF:000010">
    <property type="entry name" value="plectin isoform X2"/>
    <property type="match status" value="1"/>
</dbReference>
<feature type="domain" description="SH3" evidence="19">
    <location>
        <begin position="1097"/>
        <end position="1154"/>
    </location>
</feature>
<dbReference type="FunFam" id="1.10.418.10:FF:000002">
    <property type="entry name" value="Microtubule-actin cross-linking factor 1"/>
    <property type="match status" value="1"/>
</dbReference>
<keyword evidence="8" id="KW-0493">Microtubule</keyword>
<protein>
    <submittedName>
        <fullName evidence="23">Dystonin</fullName>
    </submittedName>
</protein>
<reference evidence="23 24" key="1">
    <citation type="submission" date="2024-01" db="EMBL/GenBank/DDBJ databases">
        <authorList>
            <person name="Alioto T."/>
            <person name="Alioto T."/>
            <person name="Gomez Garrido J."/>
        </authorList>
    </citation>
    <scope>NUCLEOTIDE SEQUENCE [LARGE SCALE GENOMIC DNA]</scope>
</reference>
<dbReference type="Pfam" id="PF18373">
    <property type="entry name" value="Spectrin_2"/>
    <property type="match status" value="1"/>
</dbReference>
<evidence type="ECO:0000256" key="10">
    <source>
        <dbReference type="ARBA" id="ARBA00022737"/>
    </source>
</evidence>
<evidence type="ECO:0000256" key="7">
    <source>
        <dbReference type="ARBA" id="ARBA00022553"/>
    </source>
</evidence>
<feature type="region of interest" description="Disordered" evidence="18">
    <location>
        <begin position="80"/>
        <end position="114"/>
    </location>
</feature>
<evidence type="ECO:0000256" key="17">
    <source>
        <dbReference type="SAM" id="Coils"/>
    </source>
</evidence>
<evidence type="ECO:0000259" key="22">
    <source>
        <dbReference type="PROSITE" id="PS51460"/>
    </source>
</evidence>
<dbReference type="FunFam" id="1.20.58.60:FF:000008">
    <property type="entry name" value="microtubule-actin cross-linking factor 1"/>
    <property type="match status" value="2"/>
</dbReference>
<feature type="coiled-coil region" evidence="17">
    <location>
        <begin position="1309"/>
        <end position="1346"/>
    </location>
</feature>
<dbReference type="InterPro" id="IPR041615">
    <property type="entry name" value="Desmoplakin_SH3"/>
</dbReference>
<dbReference type="FunFam" id="1.20.58.60:FF:000016">
    <property type="entry name" value="Microtubule-actin cross-linking factor 1"/>
    <property type="match status" value="1"/>
</dbReference>
<feature type="compositionally biased region" description="Polar residues" evidence="18">
    <location>
        <begin position="5543"/>
        <end position="5553"/>
    </location>
</feature>
<dbReference type="InterPro" id="IPR036872">
    <property type="entry name" value="CH_dom_sf"/>
</dbReference>
<dbReference type="Pfam" id="PF21019">
    <property type="entry name" value="Spectrin_3"/>
    <property type="match status" value="1"/>
</dbReference>
<evidence type="ECO:0000256" key="6">
    <source>
        <dbReference type="ARBA" id="ARBA00022490"/>
    </source>
</evidence>
<evidence type="ECO:0000259" key="20">
    <source>
        <dbReference type="PROSITE" id="PS50021"/>
    </source>
</evidence>
<dbReference type="GO" id="GO:0031581">
    <property type="term" value="P:hemidesmosome assembly"/>
    <property type="evidence" value="ECO:0007669"/>
    <property type="project" value="TreeGrafter"/>
</dbReference>
<dbReference type="GO" id="GO:0005198">
    <property type="term" value="F:structural molecule activity"/>
    <property type="evidence" value="ECO:0007669"/>
    <property type="project" value="TreeGrafter"/>
</dbReference>
<dbReference type="SMART" id="SM00054">
    <property type="entry name" value="EFh"/>
    <property type="match status" value="2"/>
</dbReference>
<sequence length="5693" mass="647974">MMIAAAFLVLLKPYSIQCVLLLLLLLLGTIATILFFCCWHRRLRNGKHPMKSVLSGRSKSRVGLRTHHFRSECFRHSPRHARRSLHARATEEKPNLVEVPESDPDSSSTLRKRKVKKRVLPEFYQSVQVTPTRKPSSSSGNPSLHCSMSSSADFSDEDDYSLKSGSASPAPGDTLPWNLPRHERSKRKIQGGSVLDPAERAVLRIADERDRVQKKTFTKWINQHLLKVRKHINDLYEDLRDGHNLISLLEVLSGDTLPRERDFLKTLRLVSGTEACAVEQHGDTVDDDKGPRERGRMRFHRLQNVQIALDYLKRRQVKLVNIRNDDITDGNPKLTLGLIWTIILHFQISEIHVTGESDDMTAKERLLFWSKQITEGYVGVRCDNFTTSWRDGRLFNAIIHKYRPDLVDMSCVATQTNRSNLENAFGVAEQLGVARLLDPEDVDVQSPDEKSVITYVSTLYDAFPKVPEGVDGISANDVDIKWVEYQNMIKYLSQWIKHNVIVMSDRSFPNNPVELKALYTQYLQFKEHEIPLKENEKTKIKNLYKMLEMWIEFGRIQLPPGHHPNDVEKEWGKLIVAMLEREKSLRPEVERLEMLQQIANRVQRDCVNGEDKLALARTSLQSDAKRLESGIQFLNEAEIAGYLLECENILRQQVVDIQILLDGKFPFADQLVQRVSKLRDDLLALRAECSSVYNQGRTLTTEQTKMMISGITQSLNSGFSQNINTGLTPALTPALTPGGLGTPGSTFTSSLTPCLTPSLTPALTPGLQPASVQTYVGSGGIDPGSLKNLKHMQIRKPLLKSSLADSNMTEEEVNMKFVQDLLNWVEDMQLQLDRSEWGSDLPSVEMHLENHKTVHRAIEEFQMSLKDAKLSEIQMNIPLKISFSEKLNKLENQYERLLSCSRERQSHLESLHDFVSLATQELIWLNEKEEEEVAFDWSDRNSNVSKKKEYHADLMRELDEKEEVIKSVQDKAERLLLKNHPARLTIEAYKAAMQTQWSWILQLCSCVEQHLKENAVYFEFFSEAKESMDYLKSLQDAIQRKYSCDRTSSLHRLEDLIQESMDEKEQLLQYRSTVAGLVGRTKNIVQLRPRNPDSPVRSSIPVKAICDYRQIEITIYKDDECVLANNSHRAKWKVINPAGNEAMVPSVCFTVPPPNKEAVDMAARIEQLYQNVLALWHHSHINMKSVVSWHYLMADIRAIRNWNVASIKTMLPGEHQQVLSNLHSHFDEFLEDSEESEVFTVADCTQLERDVAACKEYYQELLRSAEREEHEESVYNNYISEIRNFRMHLEAHEEHLIRQIRTPLERDDLEQSLQRITEHERKTAELNKLKEDLDVMKEKCELFLRQATGSPSAPTLSSELTVLVQSMSQVYSMSSIYMDKLKTVSLVVKHSQRAEALVKAYESKLYEEDAMNSDLKSIETVISTLKQWRTEIDENQEVFHDMEDELQKARVISDRMFKAHNERDFDLDWHKEKADQLNERWHNIHSQVDNRLRDLDGISKSLKHYRDSYSSLDEWVTEMEAAQLKAQENKPEDSKALAELLNKQKVLVAEIEQKQSRMDECQKYSEQYSSSIKDYELQLMTFRAMVDSQHKSPLKKRKMQSSSDVIQQEFMDLRTRYTALVTLMTQYVKFASETLKRTEEEEVSVEEMVTKKEQIAEALRATQMMLNKHSEKMTEEEREKAQEQLKALNQAYNELSQQCSEQTTSAEESLLERHKEFTEKLEDVCDNLTLTENRLIGHQQQADSAGCITDLQQYQQEHQALQKDVLTNASALNEVITSTKKFLEENRSKLTPDQIAIIESKLEEAKSKAKLINQRAEESRKDLEKVVTTAIKQESEKAAAVERLEESKNKIEGLLDWISNIGNENESGLDKTDHISKENGNLPEEKSAMGLIAENDDANGNALQTTESDFGKESDGKNDASLDKQYDRVKARHQEILSQQQDLIMATQSAQALLDKQANVLAPEEKEKLQMNIQELKGRYEASLTQAEQQMKQVQCVQEELKKFQDDCEEFEGWLDQAEREIEELRAPEASLNILSDKLQRQKSFSEDVISHKGDLRFITISGQKVLDVAKTCGLDDPAGKNYPLHMDTSGTCSAVKDQLDSAAGRYKKLHSQCNQLGNNLKDVVDKYNRYEDSNAGLLKWLNSSEEEARKQQSEAIAADPQTLQKQLEETKALQGQMTGHQTAVDTLCKTAESLITSEGDLLSNPDEIQETVDDIVERYDNLSKSVSDRNEKLQITLTRSMSVQDGLDEMMGWMEGVENSVKEKEQIPLDSASIGDILSKEAALEQDIASRHSSISAMKAKVKKFVETADPSAAALLQSKMDALSQRFSDACDKHKQKVSQLEQLKEKVELFENIADKAQQFVVKRSQDLHETDGPGKTFNELSQLMENTKAEMAEHASDLEKLQTLSNELSEISLDGNKAQIQSKMDNLLNIFTTFKDTVKEKEDEVSTCQDQLGEFRSAASALTKWLEETTEKVPVVQPSSSEKSLEKDLQTVTGLLDEWTSKGPAVQDLNSKGSSLCSLITFLTSPAKTKTPNKSALTNGGGPASHSYLTNKELMVIQQNMSFINEGYTSLGETLKNRASELSSSVQEVKGAQKDVDDMMAWLKDMKNTAASWNNAATEKDSVKTQLEQQKAFEDDMKQKQEQLQKLREKLLNLIETHPNSPEAAKWKQMLAEIDAAWADISGSVEERKQHLEQSNKNLDIFKTTELQLGQWLSEKELMMSVLGPLSIDPNMLKMQKQQVQILQNEFKSRKPQYEQLEEAASAILSSSGNQAPSNGKLVREQLTAVTQKWQGLTGQLDQRDSLIDQAVVKTGQFQDLLRSLSQTTTQLENQLTNHQAHSTQPDAVKKQLEEVQNISAQLREEKKKLKEAEAINAELTAMVTEDYLKADLARQLESVSKPFKQLEEKAAKQIEQLSSTFASSQQFHQTSKDFQSWLGENLQDQSKPQHISAKVEVLQQTLEEHSKLQKALSEHEEAYNTIIGEGEMLLQNTDGAEKLALQGQLTTLSSNWQEVKKNSVEQADKLQTALQRSQKYQEHAEKLNTWIQECEASEDRVKLTVDPAAVESSISQVKALQKDIDKHRGMMEQLNTAADSLLEVANIDTEDIKEEKDSIGKRVENVEEGLQSKRESLEKISHTIKEFNDAYKEAKGQLEGAKKQVDAYESQGVQAHSNKNLTNMKAQHKSMAGVQNQVEHLKNLAKDLVVDVPDADGVTDLLLQADSIETDYSTLNDKLEKTCQVLEGKLQGIGQFQNNIREMFSRFTDLDDELDSMAPVALNLAVLKEQQDNIGSFLTKLQELMANTANAGDSCKKMLETESSPDLLGLKRDLDTLSKQCGKLMDRAKGKETQVQSTLTKLEELYGKLHQVEDKLSGAVEKEASQEAVGMETDVINQQLEAFKAFQKEEIDPLQTQLQDISSLGQGLIQNAAKGTNTKKLEDDLENVNTKWNTLNKKIAERSAQLHEALLHCGRFQDALESLLSWLTDTEELMANQKPPSAEFKVVKAQIQEQKLLQRLLDDRKPTVELIKKEGGKVAELAESVDKEKVAKEIECLGQRWDTLLKKAENRHKQLESILVVTQQFHETLEPLSEWLTATEKHLSHSEPIGTEICKLEDQISQHKALEEEIMNHSKDLLQVVSLGQMLKTVSSVDNKDFVQSKLDATQASYIELQERCRRKAEMLQQARVNAQLFGEDEVALMNWLNEAHTQLDEVSVEDYKIDVLENQLAEQRTLQSDIELRKKNVDQAIANGMELLKQTTGDEVVVIQGKLDGIKTKYAEINSMSNNVLKTLEQVLSLSSKLQHSHEDLRSWLEKAEAEIHAFADQEPLGDQLIHAQNKQKALLKETKDQKPAIDKLNEVSSSLLDLIPWHAREGLDKLVTEDNERYRAVCDSITQQVDQINANILKSQQFEQAADTELAWLTDAERKLLSVGEIRLEQDQTTAQLQAQKIFSMDIMRHKDAVDEIVKTGKAIMNIKNPEEKEVVKAKTQTLLEKYGVVSQLNSERCLQLERAQSLASQFWETYEELSPWLQEILNTFSQLPPPAIEYETLRQQQEELRQMRELIAEHKPHIDKMNKTGPQLLELSPVEGVPIREKYTVADQLYTQLKADVKERAATLDEAISKSTQFHDKIDPMLESLERIAERLHQPPSISVEVDKIKEQITENKAVTVDLEKLQPSYEMLRQRGEEMIARSEGADKDISAKAVQDKMDQMVFLWNDIQALLEEREAKLLDVMDLADKFWCDHCALIATIKDSQDLLRELEEPGVDPSVVKQQQEFVESFKEEIDGLQEELDTVRNQGEELMTACGEPDKPVIKKSLDEVNSAWENLNKTWKERVERLEEAMQAAVQFQDGLQGMFDWVDILEGKLDSMSPVGTDLETVKQQIVELKEYKGESYQLQIEMERLNHQAGLLLKKVTEDADRCAIQEPMSELKMLWNNLDEKIISRQHKLEGGLLALGQFQHALDELLAWMSHTEELLNEQRKTGGDPKAIEIELAKHNVLQIDVLAHKTTVETVNKAGNELVESSAGEEASALQSKLENLNQRWKAIQEKAAQRKQQLESALIQAQGFHGEIEDMQQWLKDTERQLLASKAVGGLPDTAREQLNAHLELCSAFEVKEELYQELMNKGQQVLILMPEGPDSNTEQDLTNLKEKWETVQAKVAERKGKLEEALTLATDFHNSLQDFINWLTQAEQTLNMVSPASLILETIMFQIDEHKMFVTEVNSHRDHIIELDKTGTHLKYFSQKQDVVLIKNLLLSVQSRWEKLVQRSVERGRLLDDARKRAKQFHESWSKLMEWLEESEKSLDSEVEIANDPDKIKTQLSQHKEFQKALGSKHSVYDTTVRTGRALKDKTSLQDDKQKLDDMLSELRDKWDTVCGKSIERQNKLEEALLFSGQFTDALQALIDWLYRVEPQLAEDQPVHGDIDLVLNLIDNHKVFQKELGKRTVSVQALKRSAKELIESSHDDSSWVKVQMQELSTRWETVCNLSVSKQARLEQALCQAEEFHSTVHILLEWLAEAEQILRFHGSLPDDEEALRALIDQHKEFIKKLEEKRVALNKATSLGEAILTICHPDSITTIKHWNTIIKARFEEVQAWARQHQQRLATALSELLATQELLENLLTWLQWAESNLNDKDKEIIPQEIEEVKSLIAEHQAFMEEMTRKQPDVDKITKTHKRKAALEPQIQSQIPVLDKGRAGRKRSPTQTMYASATQPPIETKNPRVNLLVTKWQHVWLLALDRRRKLNDALDRLEELKEFANFDFDVWRKRYMRWMNHKKSRVMDFFRRIDKDQDGKVTRQEFIEGILSSKFPTSRLEMSAVADIFDRDGDGYIDYYEFVAALHPNKDAYKPLTDADKIEDEVTRQVAKCKCPKRFQVEQIGANKYRFYLGNQFGDSQQLRLVRILRSTVMVRVGGGWMALDEFLVKNDPCRVHHHGSKMLRSESNSSITQSPIGWQISHFLTLLHEPTSAKGRTNMELREKFILPEGTTQVMASFRYRGRRSRPSSRGASPNRSTSSQSCAIPSAPAVTSTPKTTQHITRNYDKPWLTNSKPSTPLKSSDSFGSQGSSSEGTPVQGSKLRLPGYLSGKGFQSGEEGTLISAAVLKARGQTIGESRRNSSRPGSKAGSRGSSRRGSDASDFDISDIQSVCSDMSETVGDSSRATPRSASRQQRGKPSKIPTPQRRSTPTSKVAKGSKR</sequence>
<dbReference type="SMART" id="SM00243">
    <property type="entry name" value="GAS2"/>
    <property type="match status" value="1"/>
</dbReference>
<dbReference type="Gene3D" id="1.10.418.10">
    <property type="entry name" value="Calponin-like domain"/>
    <property type="match status" value="2"/>
</dbReference>
<dbReference type="Gene3D" id="1.20.58.1060">
    <property type="match status" value="1"/>
</dbReference>
<evidence type="ECO:0000256" key="16">
    <source>
        <dbReference type="PROSITE-ProRule" id="PRU00192"/>
    </source>
</evidence>
<feature type="coiled-coil region" evidence="17">
    <location>
        <begin position="2627"/>
        <end position="2661"/>
    </location>
</feature>
<dbReference type="SUPFAM" id="SSF47473">
    <property type="entry name" value="EF-hand"/>
    <property type="match status" value="1"/>
</dbReference>
<feature type="compositionally biased region" description="Polar residues" evidence="18">
    <location>
        <begin position="5511"/>
        <end position="5535"/>
    </location>
</feature>
<feature type="compositionally biased region" description="Low complexity" evidence="18">
    <location>
        <begin position="5615"/>
        <end position="5625"/>
    </location>
</feature>
<dbReference type="GO" id="GO:0005509">
    <property type="term" value="F:calcium ion binding"/>
    <property type="evidence" value="ECO:0007669"/>
    <property type="project" value="InterPro"/>
</dbReference>
<feature type="region of interest" description="Disordered" evidence="18">
    <location>
        <begin position="5606"/>
        <end position="5693"/>
    </location>
</feature>
<feature type="compositionally biased region" description="Polar residues" evidence="18">
    <location>
        <begin position="126"/>
        <end position="153"/>
    </location>
</feature>
<evidence type="ECO:0000256" key="18">
    <source>
        <dbReference type="SAM" id="MobiDB-lite"/>
    </source>
</evidence>
<feature type="coiled-coil region" evidence="17">
    <location>
        <begin position="4522"/>
        <end position="4556"/>
    </location>
</feature>
<dbReference type="Proteomes" id="UP001314229">
    <property type="component" value="Unassembled WGS sequence"/>
</dbReference>